<keyword evidence="1" id="KW-1133">Transmembrane helix</keyword>
<dbReference type="KEGG" id="lnn:F0161_06200"/>
<feature type="transmembrane region" description="Helical" evidence="1">
    <location>
        <begin position="98"/>
        <end position="114"/>
    </location>
</feature>
<feature type="transmembrane region" description="Helical" evidence="1">
    <location>
        <begin position="46"/>
        <end position="67"/>
    </location>
</feature>
<evidence type="ECO:0000256" key="1">
    <source>
        <dbReference type="SAM" id="Phobius"/>
    </source>
</evidence>
<organism evidence="2 3">
    <name type="scientific">Paucilactobacillus nenjiangensis</name>
    <dbReference type="NCBI Taxonomy" id="1296540"/>
    <lineage>
        <taxon>Bacteria</taxon>
        <taxon>Bacillati</taxon>
        <taxon>Bacillota</taxon>
        <taxon>Bacilli</taxon>
        <taxon>Lactobacillales</taxon>
        <taxon>Lactobacillaceae</taxon>
        <taxon>Paucilactobacillus</taxon>
    </lineage>
</organism>
<accession>A0A5P1X5B7</accession>
<protein>
    <submittedName>
        <fullName evidence="2">Uncharacterized protein</fullName>
    </submittedName>
</protein>
<dbReference type="OrthoDB" id="2329963at2"/>
<sequence>MKKLSVRKPSINLGNFDLTIIVHAVLIGIITPLLTEYMPIVKVRLIGVPILLMLINYIYAAILGLWIQKHESNGLQILIFPLVFSILAYLILPKYMYYFGPIYLLISYLAWSMSRPKE</sequence>
<feature type="transmembrane region" description="Helical" evidence="1">
    <location>
        <begin position="12"/>
        <end position="34"/>
    </location>
</feature>
<keyword evidence="1" id="KW-0812">Transmembrane</keyword>
<evidence type="ECO:0000313" key="2">
    <source>
        <dbReference type="EMBL" id="QER67488.1"/>
    </source>
</evidence>
<proteinExistence type="predicted"/>
<evidence type="ECO:0000313" key="3">
    <source>
        <dbReference type="Proteomes" id="UP000325295"/>
    </source>
</evidence>
<dbReference type="Proteomes" id="UP000325295">
    <property type="component" value="Chromosome"/>
</dbReference>
<dbReference type="EMBL" id="CP043939">
    <property type="protein sequence ID" value="QER67488.1"/>
    <property type="molecule type" value="Genomic_DNA"/>
</dbReference>
<gene>
    <name evidence="2" type="ORF">F0161_06200</name>
</gene>
<reference evidence="2 3" key="1">
    <citation type="submission" date="2019-09" db="EMBL/GenBank/DDBJ databases">
        <title>Complete Genome Sequence of Lactobacillus nenjiangensis SH-Y15, isolated from sauerkraut.</title>
        <authorList>
            <person name="Yang H."/>
        </authorList>
    </citation>
    <scope>NUCLEOTIDE SEQUENCE [LARGE SCALE GENOMIC DNA]</scope>
    <source>
        <strain evidence="2 3">SH-Y15</strain>
    </source>
</reference>
<dbReference type="AlphaFoldDB" id="A0A5P1X5B7"/>
<dbReference type="RefSeq" id="WP_150204039.1">
    <property type="nucleotide sequence ID" value="NZ_CP043939.1"/>
</dbReference>
<feature type="transmembrane region" description="Helical" evidence="1">
    <location>
        <begin position="74"/>
        <end position="92"/>
    </location>
</feature>
<keyword evidence="1" id="KW-0472">Membrane</keyword>
<name>A0A5P1X5B7_9LACO</name>
<keyword evidence="3" id="KW-1185">Reference proteome</keyword>